<dbReference type="Proteomes" id="UP000010556">
    <property type="component" value="Unassembled WGS sequence"/>
</dbReference>
<sequence>MPLNCLSQSNDDSTWPQALPVWPVTCTFKNPHKVLIPSGLDEPKLYWPSALTSPAWYTFPPTKPTHHHRFCMKHSRPAVGTAVSLQSSGVHVGNPVEFHHSRSCQDINAQKP</sequence>
<proteinExistence type="predicted"/>
<organism evidence="1 2">
    <name type="scientific">Myotis davidii</name>
    <name type="common">David's myotis</name>
    <dbReference type="NCBI Taxonomy" id="225400"/>
    <lineage>
        <taxon>Eukaryota</taxon>
        <taxon>Metazoa</taxon>
        <taxon>Chordata</taxon>
        <taxon>Craniata</taxon>
        <taxon>Vertebrata</taxon>
        <taxon>Euteleostomi</taxon>
        <taxon>Mammalia</taxon>
        <taxon>Eutheria</taxon>
        <taxon>Laurasiatheria</taxon>
        <taxon>Chiroptera</taxon>
        <taxon>Yangochiroptera</taxon>
        <taxon>Vespertilionidae</taxon>
        <taxon>Myotis</taxon>
    </lineage>
</organism>
<accession>L5M702</accession>
<keyword evidence="2" id="KW-1185">Reference proteome</keyword>
<evidence type="ECO:0000313" key="2">
    <source>
        <dbReference type="Proteomes" id="UP000010556"/>
    </source>
</evidence>
<gene>
    <name evidence="1" type="ORF">MDA_GLEAN10008931</name>
</gene>
<protein>
    <submittedName>
        <fullName evidence="1">Uncharacterized protein</fullName>
    </submittedName>
</protein>
<dbReference type="AlphaFoldDB" id="L5M702"/>
<reference evidence="2" key="1">
    <citation type="journal article" date="2013" name="Science">
        <title>Comparative analysis of bat genomes provides insight into the evolution of flight and immunity.</title>
        <authorList>
            <person name="Zhang G."/>
            <person name="Cowled C."/>
            <person name="Shi Z."/>
            <person name="Huang Z."/>
            <person name="Bishop-Lilly K.A."/>
            <person name="Fang X."/>
            <person name="Wynne J.W."/>
            <person name="Xiong Z."/>
            <person name="Baker M.L."/>
            <person name="Zhao W."/>
            <person name="Tachedjian M."/>
            <person name="Zhu Y."/>
            <person name="Zhou P."/>
            <person name="Jiang X."/>
            <person name="Ng J."/>
            <person name="Yang L."/>
            <person name="Wu L."/>
            <person name="Xiao J."/>
            <person name="Feng Y."/>
            <person name="Chen Y."/>
            <person name="Sun X."/>
            <person name="Zhang Y."/>
            <person name="Marsh G.A."/>
            <person name="Crameri G."/>
            <person name="Broder C.C."/>
            <person name="Frey K.G."/>
            <person name="Wang L.F."/>
            <person name="Wang J."/>
        </authorList>
    </citation>
    <scope>NUCLEOTIDE SEQUENCE [LARGE SCALE GENOMIC DNA]</scope>
</reference>
<evidence type="ECO:0000313" key="1">
    <source>
        <dbReference type="EMBL" id="ELK34050.1"/>
    </source>
</evidence>
<name>L5M702_MYODS</name>
<dbReference type="EMBL" id="KB103369">
    <property type="protein sequence ID" value="ELK34050.1"/>
    <property type="molecule type" value="Genomic_DNA"/>
</dbReference>